<dbReference type="AlphaFoldDB" id="A0A8K0WKA2"/>
<feature type="transmembrane region" description="Helical" evidence="4">
    <location>
        <begin position="287"/>
        <end position="308"/>
    </location>
</feature>
<feature type="transmembrane region" description="Helical" evidence="4">
    <location>
        <begin position="152"/>
        <end position="175"/>
    </location>
</feature>
<dbReference type="Gene3D" id="1.20.1250.20">
    <property type="entry name" value="MFS general substrate transporter like domains"/>
    <property type="match status" value="1"/>
</dbReference>
<comment type="similarity">
    <text evidence="2">Belongs to the major facilitator superfamily. Monocarboxylate porter (TC 2.A.1.13) family.</text>
</comment>
<evidence type="ECO:0000256" key="2">
    <source>
        <dbReference type="ARBA" id="ARBA00006727"/>
    </source>
</evidence>
<evidence type="ECO:0000313" key="6">
    <source>
        <dbReference type="Proteomes" id="UP000813444"/>
    </source>
</evidence>
<feature type="transmembrane region" description="Helical" evidence="4">
    <location>
        <begin position="382"/>
        <end position="407"/>
    </location>
</feature>
<comment type="subcellular location">
    <subcellularLocation>
        <location evidence="1">Membrane</location>
        <topology evidence="1">Multi-pass membrane protein</topology>
    </subcellularLocation>
</comment>
<feature type="transmembrane region" description="Helical" evidence="4">
    <location>
        <begin position="344"/>
        <end position="361"/>
    </location>
</feature>
<feature type="transmembrane region" description="Helical" evidence="4">
    <location>
        <begin position="52"/>
        <end position="72"/>
    </location>
</feature>
<keyword evidence="4" id="KW-0812">Transmembrane</keyword>
<feature type="transmembrane region" description="Helical" evidence="4">
    <location>
        <begin position="117"/>
        <end position="140"/>
    </location>
</feature>
<dbReference type="EMBL" id="JAGPNK010000018">
    <property type="protein sequence ID" value="KAH7305492.1"/>
    <property type="molecule type" value="Genomic_DNA"/>
</dbReference>
<dbReference type="InterPro" id="IPR036259">
    <property type="entry name" value="MFS_trans_sf"/>
</dbReference>
<name>A0A8K0WKA2_9HYPO</name>
<feature type="transmembrane region" description="Helical" evidence="4">
    <location>
        <begin position="211"/>
        <end position="231"/>
    </location>
</feature>
<keyword evidence="4" id="KW-0472">Membrane</keyword>
<dbReference type="OrthoDB" id="6499973at2759"/>
<proteinExistence type="inferred from homology"/>
<feature type="transmembrane region" description="Helical" evidence="4">
    <location>
        <begin position="180"/>
        <end position="199"/>
    </location>
</feature>
<dbReference type="Proteomes" id="UP000813444">
    <property type="component" value="Unassembled WGS sequence"/>
</dbReference>
<dbReference type="SUPFAM" id="SSF103473">
    <property type="entry name" value="MFS general substrate transporter"/>
    <property type="match status" value="1"/>
</dbReference>
<keyword evidence="6" id="KW-1185">Reference proteome</keyword>
<dbReference type="GO" id="GO:0022857">
    <property type="term" value="F:transmembrane transporter activity"/>
    <property type="evidence" value="ECO:0007669"/>
    <property type="project" value="InterPro"/>
</dbReference>
<dbReference type="InterPro" id="IPR011701">
    <property type="entry name" value="MFS"/>
</dbReference>
<protein>
    <submittedName>
        <fullName evidence="5">Major facilitator superfamily domain-containing protein</fullName>
    </submittedName>
</protein>
<keyword evidence="4" id="KW-1133">Transmembrane helix</keyword>
<feature type="transmembrane region" description="Helical" evidence="4">
    <location>
        <begin position="252"/>
        <end position="275"/>
    </location>
</feature>
<evidence type="ECO:0000256" key="4">
    <source>
        <dbReference type="SAM" id="Phobius"/>
    </source>
</evidence>
<feature type="compositionally biased region" description="Pro residues" evidence="3">
    <location>
        <begin position="39"/>
        <end position="49"/>
    </location>
</feature>
<comment type="caution">
    <text evidence="5">The sequence shown here is derived from an EMBL/GenBank/DDBJ whole genome shotgun (WGS) entry which is preliminary data.</text>
</comment>
<accession>A0A8K0WKA2</accession>
<sequence>MAVSVESCDGPEDQLRSQDLSSIEAQTEKPDNDLQRPAQSPPPLGPPPDGGLTAWTQVAMGWLIIFTAWGYVNSFGSFQTYYTSTLPHTPSEISWIGSIQTWLTFFLSAVSGRLLDAGYFLPTVIVGSLCQVVGIFLMSVSTQYWQLMLTQGVLTGIGSGLFFTPSVAIISTYFLKRRAIAVGVATTGNSIGGLVYPLVVRELIPRVGFAWTTRAIGFINLAALGLACTFLRPRLPPRKSGPIIDWSAFKEPVYLAYASGLFFMIWGVFFTLYYLGSYGHDTLNMTFPEAAILITLINGCGLPARVLIPLIADRYGTLNAMAASCLSLTIVAFCWLAVSDLPGVYVFACLYGITNGAYQSLMPTGVASITKQMDKVGTRMGMMFSILSIAGLTGPPIAGEILAAGSGSYTGPIIWAAVASVLGSMSMVVARGFVGGWKLHVKL</sequence>
<feature type="transmembrane region" description="Helical" evidence="4">
    <location>
        <begin position="320"/>
        <end position="338"/>
    </location>
</feature>
<feature type="region of interest" description="Disordered" evidence="3">
    <location>
        <begin position="1"/>
        <end position="50"/>
    </location>
</feature>
<evidence type="ECO:0000256" key="3">
    <source>
        <dbReference type="SAM" id="MobiDB-lite"/>
    </source>
</evidence>
<gene>
    <name evidence="5" type="ORF">B0I35DRAFT_362168</name>
</gene>
<feature type="transmembrane region" description="Helical" evidence="4">
    <location>
        <begin position="413"/>
        <end position="434"/>
    </location>
</feature>
<dbReference type="InterPro" id="IPR050327">
    <property type="entry name" value="Proton-linked_MCT"/>
</dbReference>
<reference evidence="5" key="1">
    <citation type="journal article" date="2021" name="Nat. Commun.">
        <title>Genetic determinants of endophytism in the Arabidopsis root mycobiome.</title>
        <authorList>
            <person name="Mesny F."/>
            <person name="Miyauchi S."/>
            <person name="Thiergart T."/>
            <person name="Pickel B."/>
            <person name="Atanasova L."/>
            <person name="Karlsson M."/>
            <person name="Huettel B."/>
            <person name="Barry K.W."/>
            <person name="Haridas S."/>
            <person name="Chen C."/>
            <person name="Bauer D."/>
            <person name="Andreopoulos W."/>
            <person name="Pangilinan J."/>
            <person name="LaButti K."/>
            <person name="Riley R."/>
            <person name="Lipzen A."/>
            <person name="Clum A."/>
            <person name="Drula E."/>
            <person name="Henrissat B."/>
            <person name="Kohler A."/>
            <person name="Grigoriev I.V."/>
            <person name="Martin F.M."/>
            <person name="Hacquard S."/>
        </authorList>
    </citation>
    <scope>NUCLEOTIDE SEQUENCE</scope>
    <source>
        <strain evidence="5">MPI-CAGE-CH-0235</strain>
    </source>
</reference>
<dbReference type="GO" id="GO:0016020">
    <property type="term" value="C:membrane"/>
    <property type="evidence" value="ECO:0007669"/>
    <property type="project" value="UniProtKB-SubCell"/>
</dbReference>
<dbReference type="PANTHER" id="PTHR11360:SF130">
    <property type="entry name" value="MAJOR FACILITATOR SUPERFAMILY (MFS) PROFILE DOMAIN-CONTAINING PROTEIN-RELATED"/>
    <property type="match status" value="1"/>
</dbReference>
<organism evidence="5 6">
    <name type="scientific">Stachybotrys elegans</name>
    <dbReference type="NCBI Taxonomy" id="80388"/>
    <lineage>
        <taxon>Eukaryota</taxon>
        <taxon>Fungi</taxon>
        <taxon>Dikarya</taxon>
        <taxon>Ascomycota</taxon>
        <taxon>Pezizomycotina</taxon>
        <taxon>Sordariomycetes</taxon>
        <taxon>Hypocreomycetidae</taxon>
        <taxon>Hypocreales</taxon>
        <taxon>Stachybotryaceae</taxon>
        <taxon>Stachybotrys</taxon>
    </lineage>
</organism>
<dbReference type="PANTHER" id="PTHR11360">
    <property type="entry name" value="MONOCARBOXYLATE TRANSPORTER"/>
    <property type="match status" value="1"/>
</dbReference>
<dbReference type="Pfam" id="PF07690">
    <property type="entry name" value="MFS_1"/>
    <property type="match status" value="1"/>
</dbReference>
<evidence type="ECO:0000313" key="5">
    <source>
        <dbReference type="EMBL" id="KAH7305492.1"/>
    </source>
</evidence>
<evidence type="ECO:0000256" key="1">
    <source>
        <dbReference type="ARBA" id="ARBA00004141"/>
    </source>
</evidence>